<feature type="transmembrane region" description="Helical" evidence="1">
    <location>
        <begin position="124"/>
        <end position="142"/>
    </location>
</feature>
<comment type="caution">
    <text evidence="2">The sequence shown here is derived from an EMBL/GenBank/DDBJ whole genome shotgun (WGS) entry which is preliminary data.</text>
</comment>
<evidence type="ECO:0000256" key="1">
    <source>
        <dbReference type="SAM" id="Phobius"/>
    </source>
</evidence>
<evidence type="ECO:0000313" key="3">
    <source>
        <dbReference type="Proteomes" id="UP000013909"/>
    </source>
</evidence>
<reference evidence="2 3" key="1">
    <citation type="submission" date="2013-02" db="EMBL/GenBank/DDBJ databases">
        <title>A novel strain isolated from Lonar lake, Maharashtra, India.</title>
        <authorList>
            <person name="Singh A."/>
        </authorList>
    </citation>
    <scope>NUCLEOTIDE SEQUENCE [LARGE SCALE GENOMIC DNA]</scope>
    <source>
        <strain evidence="2 3">AK24</strain>
    </source>
</reference>
<protein>
    <recommendedName>
        <fullName evidence="4">Transmembrane protein</fullName>
    </recommendedName>
</protein>
<organism evidence="2 3">
    <name type="scientific">Lunatimonas lonarensis</name>
    <dbReference type="NCBI Taxonomy" id="1232681"/>
    <lineage>
        <taxon>Bacteria</taxon>
        <taxon>Pseudomonadati</taxon>
        <taxon>Bacteroidota</taxon>
        <taxon>Cytophagia</taxon>
        <taxon>Cytophagales</taxon>
        <taxon>Cyclobacteriaceae</taxon>
    </lineage>
</organism>
<sequence>MVARWMYLVVYYWKMFYEVKWDIPVLRVSISRLWLFFSVAWWVSWASVTQQYLLEKVFAFSFLFLILEFYRISNRCGIDPVHLFYLNVRFFQKYLLLALIEVFGPAFFVLMAFLVLHIELETQFLAFFVCLYLVFVFVKLAVGVLSSRYLHFTVVYLWILIVSGSISGGMSGLLHNETYEITKILDRFFSRNFDQIVNLLKLSCIVFLFFGFALARRSYKCHPFVDPHSFPKKLL</sequence>
<feature type="transmembrane region" description="Helical" evidence="1">
    <location>
        <begin position="94"/>
        <end position="118"/>
    </location>
</feature>
<keyword evidence="1" id="KW-1133">Transmembrane helix</keyword>
<dbReference type="EMBL" id="AQHR01000011">
    <property type="protein sequence ID" value="EON79205.1"/>
    <property type="molecule type" value="Genomic_DNA"/>
</dbReference>
<name>R7ZYP0_9BACT</name>
<evidence type="ECO:0000313" key="2">
    <source>
        <dbReference type="EMBL" id="EON79205.1"/>
    </source>
</evidence>
<feature type="transmembrane region" description="Helical" evidence="1">
    <location>
        <begin position="154"/>
        <end position="175"/>
    </location>
</feature>
<keyword evidence="1" id="KW-0472">Membrane</keyword>
<feature type="transmembrane region" description="Helical" evidence="1">
    <location>
        <begin position="21"/>
        <end position="45"/>
    </location>
</feature>
<dbReference type="AlphaFoldDB" id="R7ZYP0"/>
<feature type="transmembrane region" description="Helical" evidence="1">
    <location>
        <begin position="195"/>
        <end position="215"/>
    </location>
</feature>
<keyword evidence="1" id="KW-0812">Transmembrane</keyword>
<evidence type="ECO:0008006" key="4">
    <source>
        <dbReference type="Google" id="ProtNLM"/>
    </source>
</evidence>
<accession>R7ZYP0</accession>
<gene>
    <name evidence="2" type="ORF">ADIS_0314</name>
</gene>
<dbReference type="Proteomes" id="UP000013909">
    <property type="component" value="Unassembled WGS sequence"/>
</dbReference>
<proteinExistence type="predicted"/>
<feature type="transmembrane region" description="Helical" evidence="1">
    <location>
        <begin position="57"/>
        <end position="73"/>
    </location>
</feature>
<keyword evidence="3" id="KW-1185">Reference proteome</keyword>
<dbReference type="STRING" id="1232681.ADIS_0314"/>